<dbReference type="FunFam" id="3.50.30.80:FF:000001">
    <property type="entry name" value="Dihydroxy-acid dehydratase"/>
    <property type="match status" value="1"/>
</dbReference>
<dbReference type="InterPro" id="IPR056740">
    <property type="entry name" value="ILV_EDD_C"/>
</dbReference>
<sequence length="621" mass="66406">MTMTHSAYPPVHPRLSEITARITARSRVSRARYLEKISAARSKTVHRAQLACGNLAHGFAACQPDEKQQLRNMAHNDIAIITAYNDMLSAHKPYEFYPAQIKAALHSVGAIGQVAGGVPAMCDGVTQGQDGMELSLLSRDVIAMSAAVGLSHNMFDGALYLGICDKIVPGMMMAALSFGHLPSVFIPAGPMTSGLPNKEKVHVRQLFAEGKVDRRALLDAEAASYHSAGTCTFYGTANSNQMVMEIMGLHLPGASFVHPDTPLRTVLTDAAARQVVRFTENSGNYLPVGQLVDEKVIVNGIVGLLATGGSTNLTMHLIAMAAAAGIIINWDDFSELSDIIPLLSRIYPNGPADINQFHAAGGLQLIIRELLSLGLLHEDVHTVAGFGLSRYTQEPWLDNGELKWREGALSSLDDSVIASGNTPFSSHGGTKVLTGNLGRAVMKTSAVPADNQIIEAPAIVFNSQHDIVPAFEAGKLNKDCVVVVRFQGPQANGMPELHKLMPPLGVLMDKGYRVALVTDGRLSGASGKVPSAIHVTPEAYTGGLLTKVRDGDMIRVNGQTGELMLLVDEAVLAERESVIPDLSAERDGSGRELFSALRTQLSGAEEGACCIRFYKSENDDE</sequence>
<evidence type="ECO:0000256" key="2">
    <source>
        <dbReference type="ARBA" id="ARBA00022485"/>
    </source>
</evidence>
<comment type="pathway">
    <text evidence="9">Carbohydrate metabolism; Entner-Doudoroff pathway.</text>
</comment>
<evidence type="ECO:0000256" key="5">
    <source>
        <dbReference type="ARBA" id="ARBA00023014"/>
    </source>
</evidence>
<feature type="binding site" evidence="9">
    <location>
        <position position="164"/>
    </location>
    <ligand>
        <name>[4Fe-4S] cluster</name>
        <dbReference type="ChEBI" id="CHEBI:49883"/>
    </ligand>
</feature>
<dbReference type="RefSeq" id="WP_048884211.1">
    <property type="nucleotide sequence ID" value="NZ_ABGYJJ040000001.1"/>
</dbReference>
<keyword evidence="2 9" id="KW-0004">4Fe-4S</keyword>
<evidence type="ECO:0000256" key="6">
    <source>
        <dbReference type="ARBA" id="ARBA00023064"/>
    </source>
</evidence>
<dbReference type="GO" id="GO:0004456">
    <property type="term" value="F:phosphogluconate dehydratase activity"/>
    <property type="evidence" value="ECO:0007669"/>
    <property type="project" value="UniProtKB-UniRule"/>
</dbReference>
<dbReference type="EC" id="4.2.1.12" evidence="9 10"/>
<dbReference type="PANTHER" id="PTHR43661:SF1">
    <property type="entry name" value="PHOSPHOGLUCONATE DEHYDRATASE"/>
    <property type="match status" value="1"/>
</dbReference>
<accession>A0A2C5TVI5</accession>
<keyword evidence="6 9" id="KW-0311">Gluconate utilization</keyword>
<dbReference type="SUPFAM" id="SSF143975">
    <property type="entry name" value="IlvD/EDD N-terminal domain-like"/>
    <property type="match status" value="1"/>
</dbReference>
<keyword evidence="3 9" id="KW-0479">Metal-binding</keyword>
<dbReference type="GO" id="GO:0019521">
    <property type="term" value="P:D-gluconate metabolic process"/>
    <property type="evidence" value="ECO:0007669"/>
    <property type="project" value="UniProtKB-KW"/>
</dbReference>
<evidence type="ECO:0000313" key="13">
    <source>
        <dbReference type="EMBL" id="MBE8614586.1"/>
    </source>
</evidence>
<dbReference type="InterPro" id="IPR004786">
    <property type="entry name" value="6-phosphgluc_deHydtase"/>
</dbReference>
<evidence type="ECO:0000256" key="1">
    <source>
        <dbReference type="ARBA" id="ARBA00006486"/>
    </source>
</evidence>
<keyword evidence="5 9" id="KW-0411">Iron-sulfur</keyword>
<dbReference type="Pfam" id="PF00920">
    <property type="entry name" value="ILVD_EDD_N"/>
    <property type="match status" value="1"/>
</dbReference>
<feature type="binding site" evidence="9">
    <location>
        <position position="231"/>
    </location>
    <ligand>
        <name>[4Fe-4S] cluster</name>
        <dbReference type="ChEBI" id="CHEBI:49883"/>
    </ligand>
</feature>
<evidence type="ECO:0000256" key="4">
    <source>
        <dbReference type="ARBA" id="ARBA00023004"/>
    </source>
</evidence>
<dbReference type="Pfam" id="PF24877">
    <property type="entry name" value="ILV_EDD_C"/>
    <property type="match status" value="1"/>
</dbReference>
<dbReference type="NCBIfam" id="TIGR01196">
    <property type="entry name" value="edd"/>
    <property type="match status" value="1"/>
</dbReference>
<dbReference type="InterPro" id="IPR000581">
    <property type="entry name" value="ILV_EDD_N"/>
</dbReference>
<evidence type="ECO:0000256" key="9">
    <source>
        <dbReference type="HAMAP-Rule" id="MF_02094"/>
    </source>
</evidence>
<dbReference type="PROSITE" id="PS00887">
    <property type="entry name" value="ILVD_EDD_2"/>
    <property type="match status" value="1"/>
</dbReference>
<comment type="cofactor">
    <cofactor evidence="9">
        <name>[4Fe-4S] cluster</name>
        <dbReference type="ChEBI" id="CHEBI:49883"/>
    </cofactor>
    <text evidence="9">Binds 1 [4Fe-4S] cluster.</text>
</comment>
<dbReference type="HAMAP" id="MF_02094">
    <property type="entry name" value="Edd"/>
    <property type="match status" value="1"/>
</dbReference>
<comment type="caution">
    <text evidence="13">The sequence shown here is derived from an EMBL/GenBank/DDBJ whole genome shotgun (WGS) entry which is preliminary data.</text>
</comment>
<evidence type="ECO:0000256" key="10">
    <source>
        <dbReference type="NCBIfam" id="TIGR01196"/>
    </source>
</evidence>
<organism evidence="13 14">
    <name type="scientific">Morganella morganii</name>
    <name type="common">Proteus morganii</name>
    <dbReference type="NCBI Taxonomy" id="582"/>
    <lineage>
        <taxon>Bacteria</taxon>
        <taxon>Pseudomonadati</taxon>
        <taxon>Pseudomonadota</taxon>
        <taxon>Gammaproteobacteria</taxon>
        <taxon>Enterobacterales</taxon>
        <taxon>Morganellaceae</taxon>
        <taxon>Morganella</taxon>
    </lineage>
</organism>
<dbReference type="UniPathway" id="UPA00226"/>
<evidence type="ECO:0000256" key="8">
    <source>
        <dbReference type="ARBA" id="ARBA00023277"/>
    </source>
</evidence>
<dbReference type="PANTHER" id="PTHR43661">
    <property type="entry name" value="D-XYLONATE DEHYDRATASE"/>
    <property type="match status" value="1"/>
</dbReference>
<evidence type="ECO:0000256" key="7">
    <source>
        <dbReference type="ARBA" id="ARBA00023239"/>
    </source>
</evidence>
<reference evidence="13" key="1">
    <citation type="submission" date="2017-12" db="EMBL/GenBank/DDBJ databases">
        <title>Genome sequencing and analysis.</title>
        <authorList>
            <person name="Huang Y.-T."/>
        </authorList>
    </citation>
    <scope>NUCLEOTIDE SEQUENCE</scope>
    <source>
        <strain evidence="13">VGH116</strain>
    </source>
</reference>
<dbReference type="SUPFAM" id="SSF52016">
    <property type="entry name" value="LeuD/IlvD-like"/>
    <property type="match status" value="1"/>
</dbReference>
<dbReference type="InterPro" id="IPR037237">
    <property type="entry name" value="IlvD/EDD_N"/>
</dbReference>
<keyword evidence="4 9" id="KW-0408">Iron</keyword>
<dbReference type="Proteomes" id="UP000650477">
    <property type="component" value="Unassembled WGS sequence"/>
</dbReference>
<name>A0A2C5TVI5_MORMO</name>
<dbReference type="GeneID" id="93362027"/>
<proteinExistence type="inferred from homology"/>
<evidence type="ECO:0000313" key="14">
    <source>
        <dbReference type="Proteomes" id="UP000650477"/>
    </source>
</evidence>
<feature type="domain" description="Dihydroxy-acid/6-phosphogluconate dehydratase N-terminal" evidence="11">
    <location>
        <begin position="78"/>
        <end position="388"/>
    </location>
</feature>
<feature type="domain" description="Dihydroxy-acid/6-phosphogluconate dehydratase C-terminal" evidence="12">
    <location>
        <begin position="416"/>
        <end position="608"/>
    </location>
</feature>
<dbReference type="EMBL" id="PKLF01000030">
    <property type="protein sequence ID" value="MBE8614586.1"/>
    <property type="molecule type" value="Genomic_DNA"/>
</dbReference>
<evidence type="ECO:0000256" key="3">
    <source>
        <dbReference type="ARBA" id="ARBA00022723"/>
    </source>
</evidence>
<dbReference type="InterPro" id="IPR042096">
    <property type="entry name" value="Dihydro-acid_dehy_C"/>
</dbReference>
<dbReference type="GO" id="GO:0009255">
    <property type="term" value="P:Entner-Doudoroff pathway through 6-phosphogluconate"/>
    <property type="evidence" value="ECO:0007669"/>
    <property type="project" value="UniProtKB-UniRule"/>
</dbReference>
<dbReference type="AlphaFoldDB" id="A0A2C5TVI5"/>
<dbReference type="GO" id="GO:0046872">
    <property type="term" value="F:metal ion binding"/>
    <property type="evidence" value="ECO:0007669"/>
    <property type="project" value="UniProtKB-KW"/>
</dbReference>
<comment type="similarity">
    <text evidence="1 9">Belongs to the IlvD/Edd family.</text>
</comment>
<dbReference type="PROSITE" id="PS00886">
    <property type="entry name" value="ILVD_EDD_1"/>
    <property type="match status" value="1"/>
</dbReference>
<keyword evidence="7 9" id="KW-0456">Lyase</keyword>
<protein>
    <recommendedName>
        <fullName evidence="9 10">Phosphogluconate dehydratase</fullName>
        <ecNumber evidence="9 10">4.2.1.12</ecNumber>
    </recommendedName>
</protein>
<dbReference type="Gene3D" id="3.50.30.80">
    <property type="entry name" value="IlvD/EDD C-terminal domain-like"/>
    <property type="match status" value="1"/>
</dbReference>
<keyword evidence="8 9" id="KW-0119">Carbohydrate metabolism</keyword>
<dbReference type="GO" id="GO:0051539">
    <property type="term" value="F:4 iron, 4 sulfur cluster binding"/>
    <property type="evidence" value="ECO:0007669"/>
    <property type="project" value="UniProtKB-UniRule"/>
</dbReference>
<dbReference type="GO" id="GO:0005829">
    <property type="term" value="C:cytosol"/>
    <property type="evidence" value="ECO:0007669"/>
    <property type="project" value="TreeGrafter"/>
</dbReference>
<gene>
    <name evidence="9" type="primary">edd</name>
    <name evidence="13" type="ORF">CYG68_19715</name>
</gene>
<comment type="catalytic activity">
    <reaction evidence="9">
        <text>6-phospho-D-gluconate = 2-dehydro-3-deoxy-6-phospho-D-gluconate + H2O</text>
        <dbReference type="Rhea" id="RHEA:17277"/>
        <dbReference type="ChEBI" id="CHEBI:15377"/>
        <dbReference type="ChEBI" id="CHEBI:57569"/>
        <dbReference type="ChEBI" id="CHEBI:58759"/>
        <dbReference type="EC" id="4.2.1.12"/>
    </reaction>
</comment>
<evidence type="ECO:0000259" key="11">
    <source>
        <dbReference type="Pfam" id="PF00920"/>
    </source>
</evidence>
<comment type="function">
    <text evidence="9">Catalyzes the dehydration of 6-phospho-D-gluconate to 2-dehydro-3-deoxy-6-phospho-D-gluconate.</text>
</comment>
<dbReference type="InterPro" id="IPR020558">
    <property type="entry name" value="DiOHA_6PGluconate_deHydtase_CS"/>
</dbReference>
<evidence type="ECO:0000259" key="12">
    <source>
        <dbReference type="Pfam" id="PF24877"/>
    </source>
</evidence>